<proteinExistence type="predicted"/>
<dbReference type="InterPro" id="IPR026481">
    <property type="entry name" value="CCGSCS"/>
</dbReference>
<evidence type="ECO:0000313" key="2">
    <source>
        <dbReference type="EMBL" id="PLX62862.1"/>
    </source>
</evidence>
<evidence type="ECO:0000313" key="3">
    <source>
        <dbReference type="Proteomes" id="UP000235015"/>
    </source>
</evidence>
<gene>
    <name evidence="2" type="ORF">C0630_04660</name>
</gene>
<sequence>MSEETKQTSSEANGSEAQDKQTTSVNVEIKAETTEEKKEADRPGVCCGSCS</sequence>
<protein>
    <submittedName>
        <fullName evidence="2">CCGSCS motif protein</fullName>
    </submittedName>
</protein>
<dbReference type="Proteomes" id="UP000235015">
    <property type="component" value="Unassembled WGS sequence"/>
</dbReference>
<feature type="compositionally biased region" description="Basic and acidic residues" evidence="1">
    <location>
        <begin position="29"/>
        <end position="42"/>
    </location>
</feature>
<dbReference type="EMBL" id="PKUN01000003">
    <property type="protein sequence ID" value="PLX62862.1"/>
    <property type="molecule type" value="Genomic_DNA"/>
</dbReference>
<feature type="region of interest" description="Disordered" evidence="1">
    <location>
        <begin position="1"/>
        <end position="51"/>
    </location>
</feature>
<reference evidence="2 3" key="1">
    <citation type="submission" date="2017-11" db="EMBL/GenBank/DDBJ databases">
        <title>Genome-resolved metagenomics identifies genetic mobility, metabolic interactions, and unexpected diversity in perchlorate-reducing communities.</title>
        <authorList>
            <person name="Barnum T.P."/>
            <person name="Figueroa I.A."/>
            <person name="Carlstrom C.I."/>
            <person name="Lucas L.N."/>
            <person name="Engelbrektson A.L."/>
            <person name="Coates J.D."/>
        </authorList>
    </citation>
    <scope>NUCLEOTIDE SEQUENCE [LARGE SCALE GENOMIC DNA]</scope>
    <source>
        <strain evidence="2">BM301</strain>
    </source>
</reference>
<name>A0A2N6CZR8_9GAMM</name>
<comment type="caution">
    <text evidence="2">The sequence shown here is derived from an EMBL/GenBank/DDBJ whole genome shotgun (WGS) entry which is preliminary data.</text>
</comment>
<evidence type="ECO:0000256" key="1">
    <source>
        <dbReference type="SAM" id="MobiDB-lite"/>
    </source>
</evidence>
<dbReference type="RefSeq" id="WP_273438052.1">
    <property type="nucleotide sequence ID" value="NZ_CAXXYC010000004.1"/>
</dbReference>
<organism evidence="2 3">
    <name type="scientific">Sedimenticola selenatireducens</name>
    <dbReference type="NCBI Taxonomy" id="191960"/>
    <lineage>
        <taxon>Bacteria</taxon>
        <taxon>Pseudomonadati</taxon>
        <taxon>Pseudomonadota</taxon>
        <taxon>Gammaproteobacteria</taxon>
        <taxon>Chromatiales</taxon>
        <taxon>Sedimenticolaceae</taxon>
        <taxon>Sedimenticola</taxon>
    </lineage>
</organism>
<dbReference type="AlphaFoldDB" id="A0A2N6CZR8"/>
<feature type="compositionally biased region" description="Polar residues" evidence="1">
    <location>
        <begin position="7"/>
        <end position="26"/>
    </location>
</feature>
<accession>A0A2N6CZR8</accession>
<dbReference type="NCBIfam" id="TIGR04101">
    <property type="entry name" value="CCGSCS"/>
    <property type="match status" value="1"/>
</dbReference>